<evidence type="ECO:0000259" key="2">
    <source>
        <dbReference type="PROSITE" id="PS51192"/>
    </source>
</evidence>
<accession>A0A1I2B8E4</accession>
<dbReference type="GO" id="GO:0005524">
    <property type="term" value="F:ATP binding"/>
    <property type="evidence" value="ECO:0007669"/>
    <property type="project" value="InterPro"/>
</dbReference>
<reference evidence="5" key="1">
    <citation type="submission" date="2016-10" db="EMBL/GenBank/DDBJ databases">
        <authorList>
            <person name="Varghese N."/>
            <person name="Submissions S."/>
        </authorList>
    </citation>
    <scope>NUCLEOTIDE SEQUENCE [LARGE SCALE GENOMIC DNA]</scope>
    <source>
        <strain evidence="5">CGMCC 1.10223</strain>
    </source>
</reference>
<dbReference type="OrthoDB" id="9760715at2"/>
<dbReference type="PANTHER" id="PTHR10799">
    <property type="entry name" value="SNF2/RAD54 HELICASE FAMILY"/>
    <property type="match status" value="1"/>
</dbReference>
<evidence type="ECO:0000256" key="1">
    <source>
        <dbReference type="ARBA" id="ARBA00022801"/>
    </source>
</evidence>
<keyword evidence="5" id="KW-1185">Reference proteome</keyword>
<dbReference type="Pfam" id="PF00271">
    <property type="entry name" value="Helicase_C"/>
    <property type="match status" value="1"/>
</dbReference>
<sequence>MQQESKTAVGTGRRQLIAVLLQGGQYELDWQEETLQSDSEFSGQALQDELYKLFRENPDEFLLDLALKRQKETLSESLRFLQRMGTAFVRGMARHPELEGQRDAVVLPLEKEDVQEWLAAAPYLIGSPFLDKNWIEELWGGLHRAFAARVNRHSGSMAQWFVDSGSAFQPAGRVYFHLVESKEGSEFPFSFLSTYAAEEQEAGKTRHLPLKQALVEYGENSGKLLELLSTVHRAAAQSELISELVESGDLFYPIGLTSEEAYDFLREVALYEDAGVLCRIPKWWRSKAHSLKLNVSVGEKQPSRLGADALLSFNAELWLGDEGISAEQLRQLLTEQEGLALIKGKWVEVNHKRLQQALDAYERAEKTAGGSGLSIIEAMKLHMNAERVLQVDSDKVEIEVTNGQWLETVMDRLQQPGSIEALGGAGEDFQASLRAYQERGVSWLHMMKTLGLGACLADDMGLGKTIQIIALLNYIRSVRQERALLVVPASLIGNWMREMGKFAPSLNYYVCHPSENKYIQQADALGEGIQLVLTTYGMLAKHEWLSAQAWDMLILDEAQAIKNPGTKQTKLVKQIKASYRIAMTGTPIENRLGDLWSLFDFLNKGLLGTVKEFGAFTRGLRDSSEGYGRLRQTVSPFILRRLKTDRTIITDLPDKIEMKTYAVLTKKQIVLYNKLVKELQEKLMASEGGIQRKGLVLAALMKFKQICNHPDQYLGQQVYAEPDSGKFARLREICETIYEKRERVLIFTQFKEVTEALQAFLEQIFQHKGLVLHGETPIGKRQELVEAFQGKEYVPFMVLSIKAGGVGLNLTAANHVVHFDRWWNPAVENQATDRAFRIGQQNNVIVHKFITQGTIEEKIDQIIEDKVRLSQEIVPDIQEGWITEMDNDQLLNLMKLTE</sequence>
<name>A0A1I2B8E4_9BACL</name>
<dbReference type="Gene3D" id="3.40.50.300">
    <property type="entry name" value="P-loop containing nucleotide triphosphate hydrolases"/>
    <property type="match status" value="1"/>
</dbReference>
<dbReference type="AlphaFoldDB" id="A0A1I2B8E4"/>
<dbReference type="GO" id="GO:0004674">
    <property type="term" value="F:protein serine/threonine kinase activity"/>
    <property type="evidence" value="ECO:0007669"/>
    <property type="project" value="UniProtKB-KW"/>
</dbReference>
<keyword evidence="4" id="KW-0808">Transferase</keyword>
<dbReference type="InterPro" id="IPR027417">
    <property type="entry name" value="P-loop_NTPase"/>
</dbReference>
<dbReference type="SMART" id="SM00490">
    <property type="entry name" value="HELICc"/>
    <property type="match status" value="1"/>
</dbReference>
<dbReference type="InterPro" id="IPR049730">
    <property type="entry name" value="SNF2/RAD54-like_C"/>
</dbReference>
<proteinExistence type="predicted"/>
<dbReference type="Pfam" id="PF12419">
    <property type="entry name" value="DUF3670"/>
    <property type="match status" value="1"/>
</dbReference>
<dbReference type="Proteomes" id="UP000183410">
    <property type="component" value="Unassembled WGS sequence"/>
</dbReference>
<dbReference type="InterPro" id="IPR038718">
    <property type="entry name" value="SNF2-like_sf"/>
</dbReference>
<dbReference type="PROSITE" id="PS51194">
    <property type="entry name" value="HELICASE_CTER"/>
    <property type="match status" value="1"/>
</dbReference>
<dbReference type="EMBL" id="FONN01000003">
    <property type="protein sequence ID" value="SFE52346.1"/>
    <property type="molecule type" value="Genomic_DNA"/>
</dbReference>
<dbReference type="CDD" id="cd18793">
    <property type="entry name" value="SF2_C_SNF"/>
    <property type="match status" value="1"/>
</dbReference>
<protein>
    <submittedName>
        <fullName evidence="4">Non-specific serine/threonine protein kinase</fullName>
    </submittedName>
</protein>
<dbReference type="GO" id="GO:0016787">
    <property type="term" value="F:hydrolase activity"/>
    <property type="evidence" value="ECO:0007669"/>
    <property type="project" value="UniProtKB-KW"/>
</dbReference>
<dbReference type="Pfam" id="PF00176">
    <property type="entry name" value="SNF2-rel_dom"/>
    <property type="match status" value="1"/>
</dbReference>
<dbReference type="InterPro" id="IPR014001">
    <property type="entry name" value="Helicase_ATP-bd"/>
</dbReference>
<keyword evidence="4" id="KW-0723">Serine/threonine-protein kinase</keyword>
<dbReference type="InterPro" id="IPR001650">
    <property type="entry name" value="Helicase_C-like"/>
</dbReference>
<organism evidence="4 5">
    <name type="scientific">Paenibacillus algorifonticola</name>
    <dbReference type="NCBI Taxonomy" id="684063"/>
    <lineage>
        <taxon>Bacteria</taxon>
        <taxon>Bacillati</taxon>
        <taxon>Bacillota</taxon>
        <taxon>Bacilli</taxon>
        <taxon>Bacillales</taxon>
        <taxon>Paenibacillaceae</taxon>
        <taxon>Paenibacillus</taxon>
    </lineage>
</organism>
<feature type="domain" description="Helicase ATP-binding" evidence="2">
    <location>
        <begin position="445"/>
        <end position="605"/>
    </location>
</feature>
<evidence type="ECO:0000259" key="3">
    <source>
        <dbReference type="PROSITE" id="PS51194"/>
    </source>
</evidence>
<dbReference type="PROSITE" id="PS51192">
    <property type="entry name" value="HELICASE_ATP_BIND_1"/>
    <property type="match status" value="1"/>
</dbReference>
<evidence type="ECO:0000313" key="5">
    <source>
        <dbReference type="Proteomes" id="UP000183410"/>
    </source>
</evidence>
<dbReference type="RefSeq" id="WP_046228714.1">
    <property type="nucleotide sequence ID" value="NZ_FONN01000003.1"/>
</dbReference>
<dbReference type="InterPro" id="IPR022138">
    <property type="entry name" value="DUF3670"/>
</dbReference>
<evidence type="ECO:0000313" key="4">
    <source>
        <dbReference type="EMBL" id="SFE52346.1"/>
    </source>
</evidence>
<dbReference type="Gene3D" id="3.40.50.10810">
    <property type="entry name" value="Tandem AAA-ATPase domain"/>
    <property type="match status" value="1"/>
</dbReference>
<feature type="domain" description="Helicase C-terminal" evidence="3">
    <location>
        <begin position="729"/>
        <end position="894"/>
    </location>
</feature>
<dbReference type="InterPro" id="IPR000330">
    <property type="entry name" value="SNF2_N"/>
</dbReference>
<keyword evidence="4" id="KW-0418">Kinase</keyword>
<dbReference type="SMART" id="SM00487">
    <property type="entry name" value="DEXDc"/>
    <property type="match status" value="1"/>
</dbReference>
<dbReference type="SUPFAM" id="SSF52540">
    <property type="entry name" value="P-loop containing nucleoside triphosphate hydrolases"/>
    <property type="match status" value="2"/>
</dbReference>
<keyword evidence="1" id="KW-0378">Hydrolase</keyword>
<gene>
    <name evidence="4" type="ORF">SAMN04487969_103202</name>
</gene>